<dbReference type="SUPFAM" id="SSF46894">
    <property type="entry name" value="C-terminal effector domain of the bipartite response regulators"/>
    <property type="match status" value="1"/>
</dbReference>
<dbReference type="InterPro" id="IPR016032">
    <property type="entry name" value="Sig_transdc_resp-reg_C-effctor"/>
</dbReference>
<dbReference type="InterPro" id="IPR011006">
    <property type="entry name" value="CheY-like_superfamily"/>
</dbReference>
<comment type="caution">
    <text evidence="10">The sequence shown here is derived from an EMBL/GenBank/DDBJ whole genome shotgun (WGS) entry which is preliminary data.</text>
</comment>
<dbReference type="PANTHER" id="PTHR48111">
    <property type="entry name" value="REGULATOR OF RPOS"/>
    <property type="match status" value="1"/>
</dbReference>
<dbReference type="Gene3D" id="6.10.250.690">
    <property type="match status" value="1"/>
</dbReference>
<dbReference type="PANTHER" id="PTHR48111:SF21">
    <property type="entry name" value="DNA-BINDING DUAL MASTER TRANSCRIPTIONAL REGULATOR RPAA"/>
    <property type="match status" value="1"/>
</dbReference>
<proteinExistence type="predicted"/>
<feature type="domain" description="Response regulatory" evidence="8">
    <location>
        <begin position="3"/>
        <end position="117"/>
    </location>
</feature>
<dbReference type="InterPro" id="IPR036388">
    <property type="entry name" value="WH-like_DNA-bd_sf"/>
</dbReference>
<evidence type="ECO:0000256" key="4">
    <source>
        <dbReference type="ARBA" id="ARBA00023125"/>
    </source>
</evidence>
<dbReference type="AlphaFoldDB" id="A0A1M4SFU1"/>
<dbReference type="GO" id="GO:0032993">
    <property type="term" value="C:protein-DNA complex"/>
    <property type="evidence" value="ECO:0007669"/>
    <property type="project" value="TreeGrafter"/>
</dbReference>
<evidence type="ECO:0000256" key="1">
    <source>
        <dbReference type="ARBA" id="ARBA00022553"/>
    </source>
</evidence>
<evidence type="ECO:0000256" key="6">
    <source>
        <dbReference type="PROSITE-ProRule" id="PRU00169"/>
    </source>
</evidence>
<evidence type="ECO:0000259" key="9">
    <source>
        <dbReference type="PROSITE" id="PS51755"/>
    </source>
</evidence>
<evidence type="ECO:0000256" key="7">
    <source>
        <dbReference type="PROSITE-ProRule" id="PRU01091"/>
    </source>
</evidence>
<dbReference type="GO" id="GO:0000156">
    <property type="term" value="F:phosphorelay response regulator activity"/>
    <property type="evidence" value="ECO:0007669"/>
    <property type="project" value="TreeGrafter"/>
</dbReference>
<dbReference type="CDD" id="cd17574">
    <property type="entry name" value="REC_OmpR"/>
    <property type="match status" value="1"/>
</dbReference>
<dbReference type="EMBL" id="FQUI01000002">
    <property type="protein sequence ID" value="SHE31028.1"/>
    <property type="molecule type" value="Genomic_DNA"/>
</dbReference>
<dbReference type="Gene3D" id="3.40.50.2300">
    <property type="match status" value="1"/>
</dbReference>
<dbReference type="CDD" id="cd00383">
    <property type="entry name" value="trans_reg_C"/>
    <property type="match status" value="1"/>
</dbReference>
<keyword evidence="5" id="KW-0804">Transcription</keyword>
<sequence length="225" mass="26254">MASILIVEDDKDIRDILRTYLEIEKYIIYEVESINQMNDFLNKNNVDIILLDVMLPDGESIDILPFIRAKNKNTGIIIISAKNTDRDKIFGIENGADDYITKPFNPREVIARVRALLKRLKNEDEKLQFGNLEIFSDNYTVKYKGKIIDLTAKEFEILYLLAKNPEKIFTRNDIIDKIWYGEDFITDRVIDVHISMIRSKIGKNWIKTIRNLGYKFNKSAEVIGE</sequence>
<feature type="modified residue" description="4-aspartylphosphate" evidence="6">
    <location>
        <position position="52"/>
    </location>
</feature>
<dbReference type="GO" id="GO:0006355">
    <property type="term" value="P:regulation of DNA-templated transcription"/>
    <property type="evidence" value="ECO:0007669"/>
    <property type="project" value="InterPro"/>
</dbReference>
<keyword evidence="4 7" id="KW-0238">DNA-binding</keyword>
<keyword evidence="2" id="KW-0902">Two-component regulatory system</keyword>
<keyword evidence="3" id="KW-0805">Transcription regulation</keyword>
<dbReference type="Pfam" id="PF00072">
    <property type="entry name" value="Response_reg"/>
    <property type="match status" value="1"/>
</dbReference>
<dbReference type="PROSITE" id="PS51755">
    <property type="entry name" value="OMPR_PHOB"/>
    <property type="match status" value="1"/>
</dbReference>
<dbReference type="SMART" id="SM00448">
    <property type="entry name" value="REC"/>
    <property type="match status" value="1"/>
</dbReference>
<reference evidence="10" key="1">
    <citation type="submission" date="2016-11" db="EMBL/GenBank/DDBJ databases">
        <authorList>
            <person name="Varghese N."/>
            <person name="Submissions S."/>
        </authorList>
    </citation>
    <scope>NUCLEOTIDE SEQUENCE [LARGE SCALE GENOMIC DNA]</scope>
    <source>
        <strain evidence="10">DSM 16785</strain>
    </source>
</reference>
<dbReference type="SUPFAM" id="SSF52172">
    <property type="entry name" value="CheY-like"/>
    <property type="match status" value="1"/>
</dbReference>
<evidence type="ECO:0000313" key="11">
    <source>
        <dbReference type="Proteomes" id="UP000184334"/>
    </source>
</evidence>
<evidence type="ECO:0000259" key="8">
    <source>
        <dbReference type="PROSITE" id="PS50110"/>
    </source>
</evidence>
<dbReference type="Proteomes" id="UP000184334">
    <property type="component" value="Unassembled WGS sequence"/>
</dbReference>
<evidence type="ECO:0000256" key="3">
    <source>
        <dbReference type="ARBA" id="ARBA00023015"/>
    </source>
</evidence>
<dbReference type="InterPro" id="IPR001867">
    <property type="entry name" value="OmpR/PhoB-type_DNA-bd"/>
</dbReference>
<dbReference type="PROSITE" id="PS50110">
    <property type="entry name" value="RESPONSE_REGULATORY"/>
    <property type="match status" value="1"/>
</dbReference>
<evidence type="ECO:0000256" key="5">
    <source>
        <dbReference type="ARBA" id="ARBA00023163"/>
    </source>
</evidence>
<keyword evidence="11" id="KW-1185">Reference proteome</keyword>
<dbReference type="OrthoDB" id="48397at2"/>
<feature type="domain" description="OmpR/PhoB-type" evidence="9">
    <location>
        <begin position="124"/>
        <end position="218"/>
    </location>
</feature>
<evidence type="ECO:0000313" key="10">
    <source>
        <dbReference type="EMBL" id="SHE31028.1"/>
    </source>
</evidence>
<dbReference type="GO" id="GO:0000976">
    <property type="term" value="F:transcription cis-regulatory region binding"/>
    <property type="evidence" value="ECO:0007669"/>
    <property type="project" value="TreeGrafter"/>
</dbReference>
<protein>
    <submittedName>
        <fullName evidence="10">Two-component system, OmpR family, response regulator</fullName>
    </submittedName>
</protein>
<dbReference type="InterPro" id="IPR001789">
    <property type="entry name" value="Sig_transdc_resp-reg_receiver"/>
</dbReference>
<dbReference type="STRING" id="1122195.SAMN02745164_00170"/>
<accession>A0A1M4SFU1</accession>
<dbReference type="Pfam" id="PF00486">
    <property type="entry name" value="Trans_reg_C"/>
    <property type="match status" value="1"/>
</dbReference>
<dbReference type="RefSeq" id="WP_072862452.1">
    <property type="nucleotide sequence ID" value="NZ_FQUI01000002.1"/>
</dbReference>
<dbReference type="InterPro" id="IPR039420">
    <property type="entry name" value="WalR-like"/>
</dbReference>
<dbReference type="Gene3D" id="1.10.10.10">
    <property type="entry name" value="Winged helix-like DNA-binding domain superfamily/Winged helix DNA-binding domain"/>
    <property type="match status" value="1"/>
</dbReference>
<dbReference type="GO" id="GO:0005829">
    <property type="term" value="C:cytosol"/>
    <property type="evidence" value="ECO:0007669"/>
    <property type="project" value="TreeGrafter"/>
</dbReference>
<evidence type="ECO:0000256" key="2">
    <source>
        <dbReference type="ARBA" id="ARBA00023012"/>
    </source>
</evidence>
<keyword evidence="1 6" id="KW-0597">Phosphoprotein</keyword>
<dbReference type="SMART" id="SM00862">
    <property type="entry name" value="Trans_reg_C"/>
    <property type="match status" value="1"/>
</dbReference>
<feature type="DNA-binding region" description="OmpR/PhoB-type" evidence="7">
    <location>
        <begin position="124"/>
        <end position="218"/>
    </location>
</feature>
<name>A0A1M4SFU1_MARH1</name>
<organism evidence="10 11">
    <name type="scientific">Marinitoga hydrogenitolerans (strain DSM 16785 / JCM 12826 / AT1271)</name>
    <dbReference type="NCBI Taxonomy" id="1122195"/>
    <lineage>
        <taxon>Bacteria</taxon>
        <taxon>Thermotogati</taxon>
        <taxon>Thermotogota</taxon>
        <taxon>Thermotogae</taxon>
        <taxon>Petrotogales</taxon>
        <taxon>Petrotogaceae</taxon>
        <taxon>Marinitoga</taxon>
    </lineage>
</organism>
<gene>
    <name evidence="10" type="ORF">SAMN02745164_00170</name>
</gene>